<organism evidence="3 4">
    <name type="scientific">Pseudallescheria apiosperma</name>
    <name type="common">Scedosporium apiospermum</name>
    <dbReference type="NCBI Taxonomy" id="563466"/>
    <lineage>
        <taxon>Eukaryota</taxon>
        <taxon>Fungi</taxon>
        <taxon>Dikarya</taxon>
        <taxon>Ascomycota</taxon>
        <taxon>Pezizomycotina</taxon>
        <taxon>Sordariomycetes</taxon>
        <taxon>Hypocreomycetidae</taxon>
        <taxon>Microascales</taxon>
        <taxon>Microascaceae</taxon>
        <taxon>Scedosporium</taxon>
    </lineage>
</organism>
<feature type="domain" description="YMC020W-like alpha/beta hydrolase" evidence="2">
    <location>
        <begin position="507"/>
        <end position="862"/>
    </location>
</feature>
<proteinExistence type="predicted"/>
<dbReference type="InterPro" id="IPR058934">
    <property type="entry name" value="YMC020W-like"/>
</dbReference>
<feature type="compositionally biased region" description="Basic and acidic residues" evidence="1">
    <location>
        <begin position="163"/>
        <end position="172"/>
    </location>
</feature>
<accession>A0A084GDD6</accession>
<dbReference type="PANTHER" id="PTHR47349">
    <property type="entry name" value="CHROMOSOME 8, WHOLE GENOME SHOTGUN SEQUENCE"/>
    <property type="match status" value="1"/>
</dbReference>
<feature type="compositionally biased region" description="Low complexity" evidence="1">
    <location>
        <begin position="326"/>
        <end position="336"/>
    </location>
</feature>
<dbReference type="HOGENOM" id="CLU_010834_0_1_1"/>
<dbReference type="PANTHER" id="PTHR47349:SF1">
    <property type="entry name" value="AER328WP"/>
    <property type="match status" value="1"/>
</dbReference>
<evidence type="ECO:0000256" key="1">
    <source>
        <dbReference type="SAM" id="MobiDB-lite"/>
    </source>
</evidence>
<feature type="compositionally biased region" description="Low complexity" evidence="1">
    <location>
        <begin position="13"/>
        <end position="30"/>
    </location>
</feature>
<feature type="region of interest" description="Disordered" evidence="1">
    <location>
        <begin position="1"/>
        <end position="288"/>
    </location>
</feature>
<dbReference type="VEuPathDB" id="FungiDB:SAPIO_CDS2161"/>
<gene>
    <name evidence="3" type="ORF">SAPIO_CDS2161</name>
</gene>
<dbReference type="InterPro" id="IPR058933">
    <property type="entry name" value="YMC020W-like_ab_hydrolase"/>
</dbReference>
<feature type="compositionally biased region" description="Low complexity" evidence="1">
    <location>
        <begin position="122"/>
        <end position="140"/>
    </location>
</feature>
<evidence type="ECO:0000313" key="3">
    <source>
        <dbReference type="EMBL" id="KEZ45348.1"/>
    </source>
</evidence>
<dbReference type="Proteomes" id="UP000028545">
    <property type="component" value="Unassembled WGS sequence"/>
</dbReference>
<keyword evidence="4" id="KW-1185">Reference proteome</keyword>
<feature type="compositionally biased region" description="Low complexity" evidence="1">
    <location>
        <begin position="147"/>
        <end position="161"/>
    </location>
</feature>
<comment type="caution">
    <text evidence="3">The sequence shown here is derived from an EMBL/GenBank/DDBJ whole genome shotgun (WGS) entry which is preliminary data.</text>
</comment>
<dbReference type="OrthoDB" id="5598028at2759"/>
<feature type="compositionally biased region" description="Basic and acidic residues" evidence="1">
    <location>
        <begin position="346"/>
        <end position="359"/>
    </location>
</feature>
<feature type="compositionally biased region" description="Acidic residues" evidence="1">
    <location>
        <begin position="248"/>
        <end position="260"/>
    </location>
</feature>
<reference evidence="3 4" key="1">
    <citation type="journal article" date="2014" name="Genome Announc.">
        <title>Draft genome sequence of the pathogenic fungus Scedosporium apiospermum.</title>
        <authorList>
            <person name="Vandeputte P."/>
            <person name="Ghamrawi S."/>
            <person name="Rechenmann M."/>
            <person name="Iltis A."/>
            <person name="Giraud S."/>
            <person name="Fleury M."/>
            <person name="Thornton C."/>
            <person name="Delhaes L."/>
            <person name="Meyer W."/>
            <person name="Papon N."/>
            <person name="Bouchara J.P."/>
        </authorList>
    </citation>
    <scope>NUCLEOTIDE SEQUENCE [LARGE SCALE GENOMIC DNA]</scope>
    <source>
        <strain evidence="3 4">IHEM 14462</strain>
    </source>
</reference>
<feature type="region of interest" description="Disordered" evidence="1">
    <location>
        <begin position="326"/>
        <end position="503"/>
    </location>
</feature>
<dbReference type="GeneID" id="27721233"/>
<dbReference type="RefSeq" id="XP_016645147.1">
    <property type="nucleotide sequence ID" value="XM_016785269.1"/>
</dbReference>
<dbReference type="EMBL" id="JOWA01000085">
    <property type="protein sequence ID" value="KEZ45348.1"/>
    <property type="molecule type" value="Genomic_DNA"/>
</dbReference>
<sequence>MMPRKRLRPNPPSASSTASSSSKSPPNAENQPSSIPESSNVSQASQHEMPPPPPQTQKSTGRDIPGAAQNLSKQVHKTRSWYGSWPRVPKSAPSTQVARENILGGTMKAGSTPDFTRFETGRTPTSSLHRSPSSASLAPSQRTITKAQETSETAQETTSQEDVPSRTDSKMDLEEDDQIHSNEPTVVADAPSAPDNEEPNATNESKPDILISHSHSTSSGWFTWFGRSPAPPSELPPQEATEITETANADESDVKEEEQQGSEQPADSTPIETSEQTGEVQSADTTLDQTTTSTSYWFGFWSSSTTIWTGPTPEVFPATARAPVEEAPVPPASEDVVMTDATPPDSKGDEAGPKAEPEPVKPPSAGSTWAFWSRNGRAKSRGTTSQPAEVGELAVIGEGSESQPQPATTSELGQPKPSDAAESKKKVATPATPRAKNKRNRPQSMDIDVAPITPTTPGPQDGKPTKGAKQAAVATDQATPPSATTPAKTPSQAKEPSIAPLPPNLLLPSFRSTYSMKGNPSIMRQITDFLLRTRQPPANHVYRVKEPPRIKKAISIGVHGLFPAAYLKAIIGQPTGTSIRFANLGAEAIRRWAEANGQSDCVIETVALEGEGKIADRVSNLWTLLLNWIDHLRNADLVIVACHSQGVPVSIILLAKLIDLGIIKNAKIGVCAMAGVTLGPFPDYKSSMGMFMGAAAELWELANPASEVSQRYETALKEVLEYGVRITFIGSIDDQLVPMESAVCSPADHPYIYRAVFIDGRIHAPDFIAHLVGFALKLRNLGVSDHGLIRELSIPLAGSLYGGEGHSRLYYDDQVYDLAVSHALETTDVAANTACCVHKHGALASPNPYLLPWVMRGLLEEDFVKTELSSETEQLLRQFDDWKPTTKALKDVKYRLEAVRSKL</sequence>
<feature type="compositionally biased region" description="Polar residues" evidence="1">
    <location>
        <begin position="31"/>
        <end position="46"/>
    </location>
</feature>
<feature type="compositionally biased region" description="Polar residues" evidence="1">
    <location>
        <begin position="261"/>
        <end position="280"/>
    </location>
</feature>
<evidence type="ECO:0000259" key="2">
    <source>
        <dbReference type="Pfam" id="PF26147"/>
    </source>
</evidence>
<feature type="compositionally biased region" description="Polar residues" evidence="1">
    <location>
        <begin position="400"/>
        <end position="412"/>
    </location>
</feature>
<protein>
    <recommendedName>
        <fullName evidence="2">YMC020W-like alpha/beta hydrolase domain-containing protein</fullName>
    </recommendedName>
</protein>
<dbReference type="KEGG" id="sapo:SAPIO_CDS2161"/>
<feature type="compositionally biased region" description="Low complexity" evidence="1">
    <location>
        <begin position="477"/>
        <end position="494"/>
    </location>
</feature>
<name>A0A084GDD6_PSEDA</name>
<evidence type="ECO:0000313" key="4">
    <source>
        <dbReference type="Proteomes" id="UP000028545"/>
    </source>
</evidence>
<dbReference type="Pfam" id="PF26147">
    <property type="entry name" value="AB_HYDROLASE_YMC0-YMC35"/>
    <property type="match status" value="1"/>
</dbReference>
<dbReference type="AlphaFoldDB" id="A0A084GDD6"/>
<dbReference type="OMA" id="NSQRFEA"/>